<dbReference type="Pfam" id="PF00536">
    <property type="entry name" value="SAM_1"/>
    <property type="match status" value="1"/>
</dbReference>
<dbReference type="InterPro" id="IPR001849">
    <property type="entry name" value="PH_domain"/>
</dbReference>
<dbReference type="AlphaFoldDB" id="A0A9N9GGS3"/>
<dbReference type="Gene3D" id="1.10.150.50">
    <property type="entry name" value="Transcription Factor, Ets-1"/>
    <property type="match status" value="1"/>
</dbReference>
<dbReference type="Proteomes" id="UP000789375">
    <property type="component" value="Unassembled WGS sequence"/>
</dbReference>
<feature type="compositionally biased region" description="Polar residues" evidence="1">
    <location>
        <begin position="190"/>
        <end position="199"/>
    </location>
</feature>
<gene>
    <name evidence="3" type="ORF">FMOSSE_LOCUS9373</name>
</gene>
<dbReference type="SUPFAM" id="SSF47769">
    <property type="entry name" value="SAM/Pointed domain"/>
    <property type="match status" value="1"/>
</dbReference>
<dbReference type="SMART" id="SM00233">
    <property type="entry name" value="PH"/>
    <property type="match status" value="1"/>
</dbReference>
<organism evidence="3 4">
    <name type="scientific">Funneliformis mosseae</name>
    <name type="common">Endomycorrhizal fungus</name>
    <name type="synonym">Glomus mosseae</name>
    <dbReference type="NCBI Taxonomy" id="27381"/>
    <lineage>
        <taxon>Eukaryota</taxon>
        <taxon>Fungi</taxon>
        <taxon>Fungi incertae sedis</taxon>
        <taxon>Mucoromycota</taxon>
        <taxon>Glomeromycotina</taxon>
        <taxon>Glomeromycetes</taxon>
        <taxon>Glomerales</taxon>
        <taxon>Glomeraceae</taxon>
        <taxon>Funneliformis</taxon>
    </lineage>
</organism>
<feature type="region of interest" description="Disordered" evidence="1">
    <location>
        <begin position="163"/>
        <end position="205"/>
    </location>
</feature>
<feature type="region of interest" description="Disordered" evidence="1">
    <location>
        <begin position="85"/>
        <end position="106"/>
    </location>
</feature>
<evidence type="ECO:0000259" key="2">
    <source>
        <dbReference type="PROSITE" id="PS50003"/>
    </source>
</evidence>
<proteinExistence type="predicted"/>
<dbReference type="Gene3D" id="2.30.29.30">
    <property type="entry name" value="Pleckstrin-homology domain (PH domain)/Phosphotyrosine-binding domain (PTB)"/>
    <property type="match status" value="1"/>
</dbReference>
<dbReference type="SMART" id="SM00454">
    <property type="entry name" value="SAM"/>
    <property type="match status" value="1"/>
</dbReference>
<dbReference type="GO" id="GO:0005543">
    <property type="term" value="F:phospholipid binding"/>
    <property type="evidence" value="ECO:0007669"/>
    <property type="project" value="InterPro"/>
</dbReference>
<comment type="caution">
    <text evidence="3">The sequence shown here is derived from an EMBL/GenBank/DDBJ whole genome shotgun (WGS) entry which is preliminary data.</text>
</comment>
<dbReference type="SUPFAM" id="SSF50729">
    <property type="entry name" value="PH domain-like"/>
    <property type="match status" value="1"/>
</dbReference>
<dbReference type="InterPro" id="IPR001660">
    <property type="entry name" value="SAM"/>
</dbReference>
<sequence length="462" mass="52842">MSKIMSKASKNSKVNIKSVLLQIQLQQYLPIFQRNEIDFTTFLTLNEQSLKSIGVKNESHCKILLMYIRKLQQFLLTPAQTESHMSSIVENENDNRSTRESNDDELIKDDGQLTVGNNLTALTPITEEEEPLTNVVNEEEINDFTDVTHSNVVVDDQKSQIAAPIISDSSTTSSTDIADDQDTNEEQSEDNYTPISLTSRGRKHNSTDDELISAMRRHRGAAVRNTNWRLSMPVTSSELPSYFDVVDRQHHRNKSEFHEELPSYSCTVQKSGYILKKNEFSSKGVKSRDRSWKHLYIYLWGTLLRVYKSEPIDFNRVNPIREFSMLNAQIGLASDYLKKRNVIRIRVSTGHQFIFQTQSRDECVSWIEVLQSSVNISSTLDEREMPMFITLPTRRRRVNASMITTSSSLSSMNYEGSGTPLINYSLMPVSSSGLTLQQYNEMARELQQVQITGVLPQQQLSW</sequence>
<feature type="compositionally biased region" description="Acidic residues" evidence="1">
    <location>
        <begin position="177"/>
        <end position="189"/>
    </location>
</feature>
<name>A0A9N9GGS3_FUNMO</name>
<evidence type="ECO:0000313" key="4">
    <source>
        <dbReference type="Proteomes" id="UP000789375"/>
    </source>
</evidence>
<dbReference type="PANTHER" id="PTHR37283:SF1">
    <property type="entry name" value="PH DOMAIN-CONTAINING PROTEIN YHR131C"/>
    <property type="match status" value="1"/>
</dbReference>
<evidence type="ECO:0000256" key="1">
    <source>
        <dbReference type="SAM" id="MobiDB-lite"/>
    </source>
</evidence>
<feature type="compositionally biased region" description="Low complexity" evidence="1">
    <location>
        <begin position="163"/>
        <end position="176"/>
    </location>
</feature>
<evidence type="ECO:0000313" key="3">
    <source>
        <dbReference type="EMBL" id="CAG8609364.1"/>
    </source>
</evidence>
<feature type="domain" description="PH" evidence="2">
    <location>
        <begin position="267"/>
        <end position="375"/>
    </location>
</feature>
<dbReference type="InterPro" id="IPR013761">
    <property type="entry name" value="SAM/pointed_sf"/>
</dbReference>
<dbReference type="PRINTS" id="PR00683">
    <property type="entry name" value="SPECTRINPH"/>
</dbReference>
<accession>A0A9N9GGS3</accession>
<dbReference type="PANTHER" id="PTHR37283">
    <property type="entry name" value="PH DOMAIN-CONTAINING PROTEIN YHR131C"/>
    <property type="match status" value="1"/>
</dbReference>
<dbReference type="Pfam" id="PF00169">
    <property type="entry name" value="PH"/>
    <property type="match status" value="1"/>
</dbReference>
<dbReference type="InterPro" id="IPR011993">
    <property type="entry name" value="PH-like_dom_sf"/>
</dbReference>
<protein>
    <submittedName>
        <fullName evidence="3">10778_t:CDS:1</fullName>
    </submittedName>
</protein>
<reference evidence="3" key="1">
    <citation type="submission" date="2021-06" db="EMBL/GenBank/DDBJ databases">
        <authorList>
            <person name="Kallberg Y."/>
            <person name="Tangrot J."/>
            <person name="Rosling A."/>
        </authorList>
    </citation>
    <scope>NUCLEOTIDE SEQUENCE</scope>
    <source>
        <strain evidence="3">87-6 pot B 2015</strain>
    </source>
</reference>
<dbReference type="EMBL" id="CAJVPP010002723">
    <property type="protein sequence ID" value="CAG8609364.1"/>
    <property type="molecule type" value="Genomic_DNA"/>
</dbReference>
<dbReference type="PROSITE" id="PS50003">
    <property type="entry name" value="PH_DOMAIN"/>
    <property type="match status" value="1"/>
</dbReference>
<dbReference type="InterPro" id="IPR001605">
    <property type="entry name" value="PH_dom-spectrin-type"/>
</dbReference>
<keyword evidence="4" id="KW-1185">Reference proteome</keyword>